<proteinExistence type="predicted"/>
<feature type="domain" description="Methylamine utilisation protein MauE" evidence="6">
    <location>
        <begin position="1"/>
        <end position="126"/>
    </location>
</feature>
<accession>A0ABW7ZB03</accession>
<sequence>MPYVTIACQALLAGVFVVAVAGKVRGRAAFGEYVASIAALGFVPWARPVAGALVAAEILVAVSLATPAGLGAALLLLAVLTTGIVLGVRRGRRVPCRCFGAAAAPLGPTHVVRNLVLAGVACAGLAARVLGGSAAAADPAGVAVALAAAAAGVLVVVRLDDLVSLFKAS</sequence>
<evidence type="ECO:0000259" key="6">
    <source>
        <dbReference type="Pfam" id="PF07291"/>
    </source>
</evidence>
<evidence type="ECO:0000256" key="3">
    <source>
        <dbReference type="ARBA" id="ARBA00022989"/>
    </source>
</evidence>
<evidence type="ECO:0000256" key="4">
    <source>
        <dbReference type="ARBA" id="ARBA00023136"/>
    </source>
</evidence>
<gene>
    <name evidence="7" type="ORF">ACIBG2_47420</name>
</gene>
<evidence type="ECO:0000313" key="8">
    <source>
        <dbReference type="Proteomes" id="UP001612741"/>
    </source>
</evidence>
<comment type="caution">
    <text evidence="7">The sequence shown here is derived from an EMBL/GenBank/DDBJ whole genome shotgun (WGS) entry which is preliminary data.</text>
</comment>
<keyword evidence="3 5" id="KW-1133">Transmembrane helix</keyword>
<dbReference type="Proteomes" id="UP001612741">
    <property type="component" value="Unassembled WGS sequence"/>
</dbReference>
<feature type="transmembrane region" description="Helical" evidence="5">
    <location>
        <begin position="140"/>
        <end position="159"/>
    </location>
</feature>
<protein>
    <submittedName>
        <fullName evidence="7">MauE/DoxX family redox-associated membrane protein</fullName>
    </submittedName>
</protein>
<name>A0ABW7ZB03_9ACTN</name>
<evidence type="ECO:0000313" key="7">
    <source>
        <dbReference type="EMBL" id="MFI6505082.1"/>
    </source>
</evidence>
<evidence type="ECO:0000256" key="1">
    <source>
        <dbReference type="ARBA" id="ARBA00004141"/>
    </source>
</evidence>
<keyword evidence="2 5" id="KW-0812">Transmembrane</keyword>
<evidence type="ECO:0000256" key="2">
    <source>
        <dbReference type="ARBA" id="ARBA00022692"/>
    </source>
</evidence>
<evidence type="ECO:0000256" key="5">
    <source>
        <dbReference type="SAM" id="Phobius"/>
    </source>
</evidence>
<reference evidence="7 8" key="1">
    <citation type="submission" date="2024-10" db="EMBL/GenBank/DDBJ databases">
        <title>The Natural Products Discovery Center: Release of the First 8490 Sequenced Strains for Exploring Actinobacteria Biosynthetic Diversity.</title>
        <authorList>
            <person name="Kalkreuter E."/>
            <person name="Kautsar S.A."/>
            <person name="Yang D."/>
            <person name="Bader C.D."/>
            <person name="Teijaro C.N."/>
            <person name="Fluegel L."/>
            <person name="Davis C.M."/>
            <person name="Simpson J.R."/>
            <person name="Lauterbach L."/>
            <person name="Steele A.D."/>
            <person name="Gui C."/>
            <person name="Meng S."/>
            <person name="Li G."/>
            <person name="Viehrig K."/>
            <person name="Ye F."/>
            <person name="Su P."/>
            <person name="Kiefer A.F."/>
            <person name="Nichols A."/>
            <person name="Cepeda A.J."/>
            <person name="Yan W."/>
            <person name="Fan B."/>
            <person name="Jiang Y."/>
            <person name="Adhikari A."/>
            <person name="Zheng C.-J."/>
            <person name="Schuster L."/>
            <person name="Cowan T.M."/>
            <person name="Smanski M.J."/>
            <person name="Chevrette M.G."/>
            <person name="De Carvalho L.P.S."/>
            <person name="Shen B."/>
        </authorList>
    </citation>
    <scope>NUCLEOTIDE SEQUENCE [LARGE SCALE GENOMIC DNA]</scope>
    <source>
        <strain evidence="7 8">NPDC050545</strain>
    </source>
</reference>
<organism evidence="7 8">
    <name type="scientific">Nonomuraea typhae</name>
    <dbReference type="NCBI Taxonomy" id="2603600"/>
    <lineage>
        <taxon>Bacteria</taxon>
        <taxon>Bacillati</taxon>
        <taxon>Actinomycetota</taxon>
        <taxon>Actinomycetes</taxon>
        <taxon>Streptosporangiales</taxon>
        <taxon>Streptosporangiaceae</taxon>
        <taxon>Nonomuraea</taxon>
    </lineage>
</organism>
<keyword evidence="4 5" id="KW-0472">Membrane</keyword>
<dbReference type="Pfam" id="PF07291">
    <property type="entry name" value="MauE"/>
    <property type="match status" value="1"/>
</dbReference>
<feature type="transmembrane region" description="Helical" evidence="5">
    <location>
        <begin position="115"/>
        <end position="134"/>
    </location>
</feature>
<dbReference type="RefSeq" id="WP_397091099.1">
    <property type="nucleotide sequence ID" value="NZ_JBITGY010000017.1"/>
</dbReference>
<feature type="transmembrane region" description="Helical" evidence="5">
    <location>
        <begin position="68"/>
        <end position="88"/>
    </location>
</feature>
<comment type="subcellular location">
    <subcellularLocation>
        <location evidence="1">Membrane</location>
        <topology evidence="1">Multi-pass membrane protein</topology>
    </subcellularLocation>
</comment>
<dbReference type="InterPro" id="IPR009908">
    <property type="entry name" value="Methylamine_util_MauE"/>
</dbReference>
<dbReference type="EMBL" id="JBITGY010000017">
    <property type="protein sequence ID" value="MFI6505082.1"/>
    <property type="molecule type" value="Genomic_DNA"/>
</dbReference>
<keyword evidence="8" id="KW-1185">Reference proteome</keyword>